<dbReference type="Proteomes" id="UP000054270">
    <property type="component" value="Unassembled WGS sequence"/>
</dbReference>
<reference evidence="2" key="1">
    <citation type="submission" date="2014-04" db="EMBL/GenBank/DDBJ databases">
        <title>Evolutionary Origins and Diversification of the Mycorrhizal Mutualists.</title>
        <authorList>
            <consortium name="DOE Joint Genome Institute"/>
            <consortium name="Mycorrhizal Genomics Consortium"/>
            <person name="Kohler A."/>
            <person name="Kuo A."/>
            <person name="Nagy L.G."/>
            <person name="Floudas D."/>
            <person name="Copeland A."/>
            <person name="Barry K.W."/>
            <person name="Cichocki N."/>
            <person name="Veneault-Fourrey C."/>
            <person name="LaButti K."/>
            <person name="Lindquist E.A."/>
            <person name="Lipzen A."/>
            <person name="Lundell T."/>
            <person name="Morin E."/>
            <person name="Murat C."/>
            <person name="Riley R."/>
            <person name="Ohm R."/>
            <person name="Sun H."/>
            <person name="Tunlid A."/>
            <person name="Henrissat B."/>
            <person name="Grigoriev I.V."/>
            <person name="Hibbett D.S."/>
            <person name="Martin F."/>
        </authorList>
    </citation>
    <scope>NUCLEOTIDE SEQUENCE [LARGE SCALE GENOMIC DNA]</scope>
    <source>
        <strain evidence="2">FD-334 SS-4</strain>
    </source>
</reference>
<evidence type="ECO:0000313" key="2">
    <source>
        <dbReference type="Proteomes" id="UP000054270"/>
    </source>
</evidence>
<name>A0A0D2NQ63_HYPSF</name>
<dbReference type="AlphaFoldDB" id="A0A0D2NQ63"/>
<protein>
    <submittedName>
        <fullName evidence="1">Uncharacterized protein</fullName>
    </submittedName>
</protein>
<keyword evidence="2" id="KW-1185">Reference proteome</keyword>
<accession>A0A0D2NQ63</accession>
<organism evidence="1 2">
    <name type="scientific">Hypholoma sublateritium (strain FD-334 SS-4)</name>
    <dbReference type="NCBI Taxonomy" id="945553"/>
    <lineage>
        <taxon>Eukaryota</taxon>
        <taxon>Fungi</taxon>
        <taxon>Dikarya</taxon>
        <taxon>Basidiomycota</taxon>
        <taxon>Agaricomycotina</taxon>
        <taxon>Agaricomycetes</taxon>
        <taxon>Agaricomycetidae</taxon>
        <taxon>Agaricales</taxon>
        <taxon>Agaricineae</taxon>
        <taxon>Strophariaceae</taxon>
        <taxon>Hypholoma</taxon>
    </lineage>
</organism>
<gene>
    <name evidence="1" type="ORF">HYPSUDRAFT_44761</name>
</gene>
<proteinExistence type="predicted"/>
<dbReference type="EMBL" id="KN817583">
    <property type="protein sequence ID" value="KJA18916.1"/>
    <property type="molecule type" value="Genomic_DNA"/>
</dbReference>
<evidence type="ECO:0000313" key="1">
    <source>
        <dbReference type="EMBL" id="KJA18916.1"/>
    </source>
</evidence>
<sequence>MYPVLKNVDNCKLAHRGSIPFDPASGTDYPRRDLARQISDVRLEHRQNLMLWWSTFAVLYACGIQPRLPRLRHRDAIDFTRSALSTHRSLCVNPSTYAHGADLTNHRRRNGHTGLTTPRKDSRLRWEGTEALPNGIPRAHCQSNLYLPYFRPRPDSYAYDKEPTFAALAPSCPQRFWTSTRRPRCHRHSTAHRALGGLCRTRRARECPGSP</sequence>